<dbReference type="EMBL" id="AJIL01000042">
    <property type="protein sequence ID" value="KNE99855.1"/>
    <property type="molecule type" value="Genomic_DNA"/>
</dbReference>
<evidence type="ECO:0000259" key="1">
    <source>
        <dbReference type="Pfam" id="PF05699"/>
    </source>
</evidence>
<dbReference type="Pfam" id="PF05699">
    <property type="entry name" value="Dimer_Tnp_hAT"/>
    <property type="match status" value="1"/>
</dbReference>
<evidence type="ECO:0000313" key="3">
    <source>
        <dbReference type="Proteomes" id="UP000054564"/>
    </source>
</evidence>
<dbReference type="InterPro" id="IPR008906">
    <property type="entry name" value="HATC_C_dom"/>
</dbReference>
<dbReference type="AlphaFoldDB" id="A0A0L0VKQ4"/>
<accession>A0A0L0VKQ4</accession>
<gene>
    <name evidence="2" type="ORF">PSTG_06943</name>
</gene>
<dbReference type="InterPro" id="IPR012337">
    <property type="entry name" value="RNaseH-like_sf"/>
</dbReference>
<feature type="domain" description="HAT C-terminal dimerisation" evidence="1">
    <location>
        <begin position="6"/>
        <end position="64"/>
    </location>
</feature>
<proteinExistence type="predicted"/>
<keyword evidence="3" id="KW-1185">Reference proteome</keyword>
<organism evidence="2 3">
    <name type="scientific">Puccinia striiformis f. sp. tritici PST-78</name>
    <dbReference type="NCBI Taxonomy" id="1165861"/>
    <lineage>
        <taxon>Eukaryota</taxon>
        <taxon>Fungi</taxon>
        <taxon>Dikarya</taxon>
        <taxon>Basidiomycota</taxon>
        <taxon>Pucciniomycotina</taxon>
        <taxon>Pucciniomycetes</taxon>
        <taxon>Pucciniales</taxon>
        <taxon>Pucciniaceae</taxon>
        <taxon>Puccinia</taxon>
    </lineage>
</organism>
<sequence length="109" mass="11821">MLTIQTHESEFPRLATVAHNVLACAGTSATVERTFSAAADVCTTGRKSLAAGTIEQCVSSHMWLQKEFTDCPSVVNTATSNPKFATQVVNQTKKYRAHIIKHVGNTKTK</sequence>
<reference evidence="3" key="1">
    <citation type="submission" date="2014-03" db="EMBL/GenBank/DDBJ databases">
        <title>The Genome Sequence of Puccinia striiformis f. sp. tritici PST-78.</title>
        <authorList>
            <consortium name="The Broad Institute Genome Sequencing Platform"/>
            <person name="Cuomo C."/>
            <person name="Hulbert S."/>
            <person name="Chen X."/>
            <person name="Walker B."/>
            <person name="Young S.K."/>
            <person name="Zeng Q."/>
            <person name="Gargeya S."/>
            <person name="Fitzgerald M."/>
            <person name="Haas B."/>
            <person name="Abouelleil A."/>
            <person name="Alvarado L."/>
            <person name="Arachchi H.M."/>
            <person name="Berlin A.M."/>
            <person name="Chapman S.B."/>
            <person name="Goldberg J."/>
            <person name="Griggs A."/>
            <person name="Gujja S."/>
            <person name="Hansen M."/>
            <person name="Howarth C."/>
            <person name="Imamovic A."/>
            <person name="Larimer J."/>
            <person name="McCowan C."/>
            <person name="Montmayeur A."/>
            <person name="Murphy C."/>
            <person name="Neiman D."/>
            <person name="Pearson M."/>
            <person name="Priest M."/>
            <person name="Roberts A."/>
            <person name="Saif S."/>
            <person name="Shea T."/>
            <person name="Sisk P."/>
            <person name="Sykes S."/>
            <person name="Wortman J."/>
            <person name="Nusbaum C."/>
            <person name="Birren B."/>
        </authorList>
    </citation>
    <scope>NUCLEOTIDE SEQUENCE [LARGE SCALE GENOMIC DNA]</scope>
    <source>
        <strain evidence="3">race PST-78</strain>
    </source>
</reference>
<dbReference type="GO" id="GO:0046983">
    <property type="term" value="F:protein dimerization activity"/>
    <property type="evidence" value="ECO:0007669"/>
    <property type="project" value="InterPro"/>
</dbReference>
<dbReference type="Proteomes" id="UP000054564">
    <property type="component" value="Unassembled WGS sequence"/>
</dbReference>
<evidence type="ECO:0000313" key="2">
    <source>
        <dbReference type="EMBL" id="KNE99855.1"/>
    </source>
</evidence>
<name>A0A0L0VKQ4_9BASI</name>
<dbReference type="SUPFAM" id="SSF53098">
    <property type="entry name" value="Ribonuclease H-like"/>
    <property type="match status" value="1"/>
</dbReference>
<comment type="caution">
    <text evidence="2">The sequence shown here is derived from an EMBL/GenBank/DDBJ whole genome shotgun (WGS) entry which is preliminary data.</text>
</comment>
<protein>
    <recommendedName>
        <fullName evidence="1">HAT C-terminal dimerisation domain-containing protein</fullName>
    </recommendedName>
</protein>